<dbReference type="RefSeq" id="WP_317517660.1">
    <property type="nucleotide sequence ID" value="NZ_JAPTHD010000007.1"/>
</dbReference>
<evidence type="ECO:0000259" key="4">
    <source>
        <dbReference type="PROSITE" id="PS51063"/>
    </source>
</evidence>
<sequence length="249" mass="26907">MTPPEPLLAPLVARLSGRAPLSAQDQAALLALPCQERSVEPGAYVVKEGDLTPGWQVQLAGVAHRHRISADGARHIVGMHGAGDFLNLPLSPPAPSEDFIQALTPVRVALVPADAILALSHGRLSIFKAICGEIAADLSIYRAWISNVGRREARARIAYLLCELVMRSHPGGGSDGCSITLPMSQVEIADATGITTVHVNRTLRAMEAQGIIRRQRRDIIVPDWRVLTRIAEFRPAPWVSRLPGDPSDR</sequence>
<dbReference type="CDD" id="cd00038">
    <property type="entry name" value="CAP_ED"/>
    <property type="match status" value="1"/>
</dbReference>
<evidence type="ECO:0000313" key="6">
    <source>
        <dbReference type="Proteomes" id="UP001185984"/>
    </source>
</evidence>
<dbReference type="Proteomes" id="UP001185984">
    <property type="component" value="Unassembled WGS sequence"/>
</dbReference>
<dbReference type="Pfam" id="PF13545">
    <property type="entry name" value="HTH_Crp_2"/>
    <property type="match status" value="1"/>
</dbReference>
<feature type="domain" description="HTH crp-type" evidence="4">
    <location>
        <begin position="151"/>
        <end position="225"/>
    </location>
</feature>
<evidence type="ECO:0000256" key="3">
    <source>
        <dbReference type="ARBA" id="ARBA00023163"/>
    </source>
</evidence>
<evidence type="ECO:0000256" key="2">
    <source>
        <dbReference type="ARBA" id="ARBA00023125"/>
    </source>
</evidence>
<dbReference type="SUPFAM" id="SSF46785">
    <property type="entry name" value="Winged helix' DNA-binding domain"/>
    <property type="match status" value="1"/>
</dbReference>
<dbReference type="InterPro" id="IPR018490">
    <property type="entry name" value="cNMP-bd_dom_sf"/>
</dbReference>
<reference evidence="6" key="1">
    <citation type="journal article" date="2022" name="J Environ Chem Eng">
        <title>Biodegradation of petroleum oil using a constructed nonpathogenic and heavy metal-tolerant bacterial consortium isolated from marine sponges.</title>
        <authorList>
            <person name="Dechsakulwatana C."/>
            <person name="Rungsihiranrut A."/>
            <person name="Muangchinda C."/>
            <person name="Ningthoujam R."/>
            <person name="Klankeo P."/>
            <person name="Pinyakong O."/>
        </authorList>
    </citation>
    <scope>NUCLEOTIDE SEQUENCE [LARGE SCALE GENOMIC DNA]</scope>
    <source>
        <strain evidence="6">MO2-4</strain>
    </source>
</reference>
<keyword evidence="3" id="KW-0804">Transcription</keyword>
<dbReference type="InterPro" id="IPR000595">
    <property type="entry name" value="cNMP-bd_dom"/>
</dbReference>
<dbReference type="Gene3D" id="1.10.10.10">
    <property type="entry name" value="Winged helix-like DNA-binding domain superfamily/Winged helix DNA-binding domain"/>
    <property type="match status" value="1"/>
</dbReference>
<evidence type="ECO:0000313" key="5">
    <source>
        <dbReference type="EMBL" id="MDV5825020.1"/>
    </source>
</evidence>
<evidence type="ECO:0000256" key="1">
    <source>
        <dbReference type="ARBA" id="ARBA00023015"/>
    </source>
</evidence>
<keyword evidence="2" id="KW-0238">DNA-binding</keyword>
<comment type="caution">
    <text evidence="5">The sequence shown here is derived from an EMBL/GenBank/DDBJ whole genome shotgun (WGS) entry which is preliminary data.</text>
</comment>
<dbReference type="EMBL" id="JAPTHD010000007">
    <property type="protein sequence ID" value="MDV5825020.1"/>
    <property type="molecule type" value="Genomic_DNA"/>
</dbReference>
<dbReference type="InterPro" id="IPR036388">
    <property type="entry name" value="WH-like_DNA-bd_sf"/>
</dbReference>
<accession>A0ABU3ZZV2</accession>
<keyword evidence="1" id="KW-0805">Transcription regulation</keyword>
<dbReference type="InterPro" id="IPR012318">
    <property type="entry name" value="HTH_CRP"/>
</dbReference>
<dbReference type="Pfam" id="PF00027">
    <property type="entry name" value="cNMP_binding"/>
    <property type="match status" value="1"/>
</dbReference>
<dbReference type="InterPro" id="IPR014710">
    <property type="entry name" value="RmlC-like_jellyroll"/>
</dbReference>
<proteinExistence type="predicted"/>
<keyword evidence="6" id="KW-1185">Reference proteome</keyword>
<dbReference type="InterPro" id="IPR036390">
    <property type="entry name" value="WH_DNA-bd_sf"/>
</dbReference>
<dbReference type="SMART" id="SM00419">
    <property type="entry name" value="HTH_CRP"/>
    <property type="match status" value="1"/>
</dbReference>
<gene>
    <name evidence="5" type="ORF">O0R41_15545</name>
</gene>
<protein>
    <submittedName>
        <fullName evidence="5">Crp/Fnr family transcriptional regulator</fullName>
    </submittedName>
</protein>
<name>A0ABU3ZZV2_9SPHN</name>
<dbReference type="PROSITE" id="PS51063">
    <property type="entry name" value="HTH_CRP_2"/>
    <property type="match status" value="1"/>
</dbReference>
<organism evidence="5 6">
    <name type="scientific">Sphingobium naphthae</name>
    <dbReference type="NCBI Taxonomy" id="1886786"/>
    <lineage>
        <taxon>Bacteria</taxon>
        <taxon>Pseudomonadati</taxon>
        <taxon>Pseudomonadota</taxon>
        <taxon>Alphaproteobacteria</taxon>
        <taxon>Sphingomonadales</taxon>
        <taxon>Sphingomonadaceae</taxon>
        <taxon>Sphingobium</taxon>
    </lineage>
</organism>
<dbReference type="Gene3D" id="2.60.120.10">
    <property type="entry name" value="Jelly Rolls"/>
    <property type="match status" value="1"/>
</dbReference>
<dbReference type="SUPFAM" id="SSF51206">
    <property type="entry name" value="cAMP-binding domain-like"/>
    <property type="match status" value="1"/>
</dbReference>